<name>A0A0G8BUG1_9BACI</name>
<feature type="transmembrane region" description="Helical" evidence="7">
    <location>
        <begin position="101"/>
        <end position="122"/>
    </location>
</feature>
<evidence type="ECO:0000259" key="8">
    <source>
        <dbReference type="Pfam" id="PF00892"/>
    </source>
</evidence>
<reference evidence="9 10" key="1">
    <citation type="journal article" date="2015" name="Genome Announc.">
        <title>Next-Generation Whole-Genome Sequencing of Eight Strains of Bacillus cereus, Isolated from Food.</title>
        <authorList>
            <person name="Krawczyk A.O."/>
            <person name="de Jong A."/>
            <person name="Eijlander R.T."/>
            <person name="Berendsen E.M."/>
            <person name="Holsappel S."/>
            <person name="Wells-Bennik M.H."/>
            <person name="Kuipers O.P."/>
        </authorList>
    </citation>
    <scope>NUCLEOTIDE SEQUENCE [LARGE SCALE GENOMIC DNA]</scope>
    <source>
        <strain evidence="9 10">B4147</strain>
    </source>
</reference>
<dbReference type="GO" id="GO:0005886">
    <property type="term" value="C:plasma membrane"/>
    <property type="evidence" value="ECO:0007669"/>
    <property type="project" value="UniProtKB-SubCell"/>
</dbReference>
<feature type="transmembrane region" description="Helical" evidence="7">
    <location>
        <begin position="134"/>
        <end position="155"/>
    </location>
</feature>
<evidence type="ECO:0000256" key="7">
    <source>
        <dbReference type="SAM" id="Phobius"/>
    </source>
</evidence>
<feature type="transmembrane region" description="Helical" evidence="7">
    <location>
        <begin position="38"/>
        <end position="58"/>
    </location>
</feature>
<feature type="transmembrane region" description="Helical" evidence="7">
    <location>
        <begin position="257"/>
        <end position="275"/>
    </location>
</feature>
<keyword evidence="4 7" id="KW-0812">Transmembrane</keyword>
<evidence type="ECO:0000256" key="4">
    <source>
        <dbReference type="ARBA" id="ARBA00022692"/>
    </source>
</evidence>
<dbReference type="PANTHER" id="PTHR32322:SF18">
    <property type="entry name" value="S-ADENOSYLMETHIONINE_S-ADENOSYLHOMOCYSTEINE TRANSPORTER"/>
    <property type="match status" value="1"/>
</dbReference>
<dbReference type="PANTHER" id="PTHR32322">
    <property type="entry name" value="INNER MEMBRANE TRANSPORTER"/>
    <property type="match status" value="1"/>
</dbReference>
<accession>A0A0G8BUG1</accession>
<comment type="similarity">
    <text evidence="2">Belongs to the EamA transporter family.</text>
</comment>
<dbReference type="InterPro" id="IPR050638">
    <property type="entry name" value="AA-Vitamin_Transporters"/>
</dbReference>
<keyword evidence="5 7" id="KW-1133">Transmembrane helix</keyword>
<feature type="transmembrane region" description="Helical" evidence="7">
    <location>
        <begin position="232"/>
        <end position="250"/>
    </location>
</feature>
<keyword evidence="3" id="KW-1003">Cell membrane</keyword>
<protein>
    <recommendedName>
        <fullName evidence="8">EamA domain-containing protein</fullName>
    </recommendedName>
</protein>
<evidence type="ECO:0000256" key="1">
    <source>
        <dbReference type="ARBA" id="ARBA00004651"/>
    </source>
</evidence>
<dbReference type="Proteomes" id="UP000035350">
    <property type="component" value="Unassembled WGS sequence"/>
</dbReference>
<dbReference type="Pfam" id="PF00892">
    <property type="entry name" value="EamA"/>
    <property type="match status" value="2"/>
</dbReference>
<gene>
    <name evidence="9" type="ORF">B4147_0404</name>
</gene>
<dbReference type="InterPro" id="IPR000620">
    <property type="entry name" value="EamA_dom"/>
</dbReference>
<evidence type="ECO:0000256" key="2">
    <source>
        <dbReference type="ARBA" id="ARBA00007362"/>
    </source>
</evidence>
<feature type="domain" description="EamA" evidence="8">
    <location>
        <begin position="163"/>
        <end position="297"/>
    </location>
</feature>
<dbReference type="PATRIC" id="fig|1396.433.peg.800"/>
<evidence type="ECO:0000256" key="6">
    <source>
        <dbReference type="ARBA" id="ARBA00023136"/>
    </source>
</evidence>
<sequence length="323" mass="35891">MVKKGQMIIGALACLIASMSWGAMFPVADHALEYIDPFYFSLIRYGAVAIVLIVLLLAKEGKQAFRLEGRGKLLVFFGTMAFTVYNVLIFLGQMLMGKSGVMVASIMEALMPMISICILWGYKHVKPKKYMITSMMIAFVGAIFVITKGDMSFFLTLKDNMFSLAFIFVGVVGWVIYTMGGQTCSDWSTLRYSTLTCVLGTTVTGIITVVITVLGYVSVPSVETISIVKYDLLFMMTLPGIVALLAWNYGVKILSSINGILFINFVPITTLIIMMMQGYRITIFDIVGTLLVITALIRNNVCQRKEENINKKILQEEQLRQAV</sequence>
<dbReference type="AlphaFoldDB" id="A0A0G8BUG1"/>
<evidence type="ECO:0000313" key="9">
    <source>
        <dbReference type="EMBL" id="KKZ91208.1"/>
    </source>
</evidence>
<comment type="caution">
    <text evidence="9">The sequence shown here is derived from an EMBL/GenBank/DDBJ whole genome shotgun (WGS) entry which is preliminary data.</text>
</comment>
<dbReference type="EMBL" id="LCYN01000036">
    <property type="protein sequence ID" value="KKZ91208.1"/>
    <property type="molecule type" value="Genomic_DNA"/>
</dbReference>
<feature type="domain" description="EamA" evidence="8">
    <location>
        <begin position="9"/>
        <end position="146"/>
    </location>
</feature>
<feature type="transmembrane region" description="Helical" evidence="7">
    <location>
        <begin position="192"/>
        <end position="217"/>
    </location>
</feature>
<feature type="transmembrane region" description="Helical" evidence="7">
    <location>
        <begin position="281"/>
        <end position="301"/>
    </location>
</feature>
<comment type="subcellular location">
    <subcellularLocation>
        <location evidence="1">Cell membrane</location>
        <topology evidence="1">Multi-pass membrane protein</topology>
    </subcellularLocation>
</comment>
<reference evidence="10" key="2">
    <citation type="submission" date="2015-04" db="EMBL/GenBank/DDBJ databases">
        <title>Draft Genome Sequences of Eight Spore-Forming Food Isolates of Bacillus cereus Genome sequencing.</title>
        <authorList>
            <person name="Krawcyk A.O."/>
            <person name="de Jong A."/>
            <person name="Eijlander R.T."/>
            <person name="Berendsen E.M."/>
            <person name="Holsappel S."/>
            <person name="Wells-Bennik M."/>
            <person name="Kuipers O.P."/>
        </authorList>
    </citation>
    <scope>NUCLEOTIDE SEQUENCE [LARGE SCALE GENOMIC DNA]</scope>
    <source>
        <strain evidence="10">B4147</strain>
    </source>
</reference>
<evidence type="ECO:0000313" key="10">
    <source>
        <dbReference type="Proteomes" id="UP000035350"/>
    </source>
</evidence>
<proteinExistence type="inferred from homology"/>
<feature type="transmembrane region" description="Helical" evidence="7">
    <location>
        <begin position="161"/>
        <end position="180"/>
    </location>
</feature>
<keyword evidence="6 7" id="KW-0472">Membrane</keyword>
<organism evidence="9 10">
    <name type="scientific">Bacillus wiedmannii</name>
    <dbReference type="NCBI Taxonomy" id="1890302"/>
    <lineage>
        <taxon>Bacteria</taxon>
        <taxon>Bacillati</taxon>
        <taxon>Bacillota</taxon>
        <taxon>Bacilli</taxon>
        <taxon>Bacillales</taxon>
        <taxon>Bacillaceae</taxon>
        <taxon>Bacillus</taxon>
        <taxon>Bacillus cereus group</taxon>
    </lineage>
</organism>
<feature type="transmembrane region" description="Helical" evidence="7">
    <location>
        <begin position="73"/>
        <end position="95"/>
    </location>
</feature>
<evidence type="ECO:0000256" key="5">
    <source>
        <dbReference type="ARBA" id="ARBA00022989"/>
    </source>
</evidence>
<evidence type="ECO:0000256" key="3">
    <source>
        <dbReference type="ARBA" id="ARBA00022475"/>
    </source>
</evidence>